<dbReference type="AlphaFoldDB" id="A0A9N9N434"/>
<protein>
    <submittedName>
        <fullName evidence="1">3126_t:CDS:1</fullName>
    </submittedName>
</protein>
<feature type="non-terminal residue" evidence="1">
    <location>
        <position position="73"/>
    </location>
</feature>
<dbReference type="Proteomes" id="UP000789570">
    <property type="component" value="Unassembled WGS sequence"/>
</dbReference>
<dbReference type="EMBL" id="CAJVPQ010007705">
    <property type="protein sequence ID" value="CAG8699612.1"/>
    <property type="molecule type" value="Genomic_DNA"/>
</dbReference>
<gene>
    <name evidence="1" type="ORF">FCALED_LOCUS13408</name>
</gene>
<evidence type="ECO:0000313" key="2">
    <source>
        <dbReference type="Proteomes" id="UP000789570"/>
    </source>
</evidence>
<organism evidence="1 2">
    <name type="scientific">Funneliformis caledonium</name>
    <dbReference type="NCBI Taxonomy" id="1117310"/>
    <lineage>
        <taxon>Eukaryota</taxon>
        <taxon>Fungi</taxon>
        <taxon>Fungi incertae sedis</taxon>
        <taxon>Mucoromycota</taxon>
        <taxon>Glomeromycotina</taxon>
        <taxon>Glomeromycetes</taxon>
        <taxon>Glomerales</taxon>
        <taxon>Glomeraceae</taxon>
        <taxon>Funneliformis</taxon>
    </lineage>
</organism>
<reference evidence="1" key="1">
    <citation type="submission" date="2021-06" db="EMBL/GenBank/DDBJ databases">
        <authorList>
            <person name="Kallberg Y."/>
            <person name="Tangrot J."/>
            <person name="Rosling A."/>
        </authorList>
    </citation>
    <scope>NUCLEOTIDE SEQUENCE</scope>
    <source>
        <strain evidence="1">UK204</strain>
    </source>
</reference>
<name>A0A9N9N434_9GLOM</name>
<sequence length="73" mass="8357">DDFYQLNSILVNWDKSVLLTSVLIVSSIHFRLAHNEEWIKPMDPKSSTRYLAQSSLQLSPLAKNTISHSINFP</sequence>
<evidence type="ECO:0000313" key="1">
    <source>
        <dbReference type="EMBL" id="CAG8699612.1"/>
    </source>
</evidence>
<comment type="caution">
    <text evidence="1">The sequence shown here is derived from an EMBL/GenBank/DDBJ whole genome shotgun (WGS) entry which is preliminary data.</text>
</comment>
<proteinExistence type="predicted"/>
<accession>A0A9N9N434</accession>
<keyword evidence="2" id="KW-1185">Reference proteome</keyword>